<dbReference type="InterPro" id="IPR001763">
    <property type="entry name" value="Rhodanese-like_dom"/>
</dbReference>
<protein>
    <recommendedName>
        <fullName evidence="13">Adenylyltransferase and sulfurtransferase MOCS3 homolog</fullName>
    </recommendedName>
    <alternativeName>
        <fullName evidence="13">UBA4 homolog</fullName>
    </alternativeName>
    <alternativeName>
        <fullName evidence="13">Ubiquitin-like protein activator 4 homolog</fullName>
    </alternativeName>
    <domain>
        <recommendedName>
            <fullName evidence="13">Adenylyltransferase</fullName>
            <ecNumber evidence="13">2.7.7.-</ecNumber>
        </recommendedName>
    </domain>
    <domain>
        <recommendedName>
            <fullName evidence="13">Sulfurtransferase</fullName>
            <ecNumber evidence="13">2.8.1.-</ecNumber>
        </recommendedName>
    </domain>
</protein>
<dbReference type="Pfam" id="PF00581">
    <property type="entry name" value="Rhodanese"/>
    <property type="match status" value="1"/>
</dbReference>
<keyword evidence="7 13" id="KW-0547">Nucleotide-binding</keyword>
<dbReference type="GO" id="GO:0070566">
    <property type="term" value="F:adenylyltransferase activity"/>
    <property type="evidence" value="ECO:0007669"/>
    <property type="project" value="InterPro"/>
</dbReference>
<dbReference type="GO" id="GO:0006777">
    <property type="term" value="P:Mo-molybdopterin cofactor biosynthetic process"/>
    <property type="evidence" value="ECO:0007669"/>
    <property type="project" value="UniProtKB-UniRule"/>
</dbReference>
<comment type="pathway">
    <text evidence="13">tRNA modification; 5-methoxycarbonylmethyl-2-thiouridine-tRNA biosynthesis.</text>
</comment>
<evidence type="ECO:0000256" key="7">
    <source>
        <dbReference type="ARBA" id="ARBA00022741"/>
    </source>
</evidence>
<dbReference type="FunFam" id="3.40.250.10:FF:000014">
    <property type="entry name" value="Adenylyltransferase and sulfurtransferase MOCS3"/>
    <property type="match status" value="1"/>
</dbReference>
<dbReference type="GO" id="GO:0002143">
    <property type="term" value="P:tRNA wobble position uridine thiolation"/>
    <property type="evidence" value="ECO:0007669"/>
    <property type="project" value="InterPro"/>
</dbReference>
<accession>A0A2P2IC56</accession>
<dbReference type="GO" id="GO:0005829">
    <property type="term" value="C:cytosol"/>
    <property type="evidence" value="ECO:0007669"/>
    <property type="project" value="UniProtKB-SubCell"/>
</dbReference>
<dbReference type="EC" id="2.7.7.-" evidence="13"/>
<feature type="binding site" evidence="13">
    <location>
        <begin position="461"/>
        <end position="462"/>
    </location>
    <ligand>
        <name>ATP</name>
        <dbReference type="ChEBI" id="CHEBI:30616"/>
    </ligand>
</feature>
<keyword evidence="11 13" id="KW-0511">Multifunctional enzyme</keyword>
<dbReference type="PANTHER" id="PTHR10953">
    <property type="entry name" value="UBIQUITIN-ACTIVATING ENZYME E1"/>
    <property type="match status" value="1"/>
</dbReference>
<dbReference type="AlphaFoldDB" id="A0A2P2IC56"/>
<dbReference type="GO" id="GO:0005524">
    <property type="term" value="F:ATP binding"/>
    <property type="evidence" value="ECO:0007669"/>
    <property type="project" value="UniProtKB-KW"/>
</dbReference>
<dbReference type="Pfam" id="PF00899">
    <property type="entry name" value="ThiF"/>
    <property type="match status" value="2"/>
</dbReference>
<evidence type="ECO:0000256" key="9">
    <source>
        <dbReference type="ARBA" id="ARBA00022840"/>
    </source>
</evidence>
<keyword evidence="5 13" id="KW-0819">tRNA processing</keyword>
<feature type="binding site" evidence="13">
    <location>
        <position position="417"/>
    </location>
    <ligand>
        <name>ATP</name>
        <dbReference type="ChEBI" id="CHEBI:30616"/>
    </ligand>
</feature>
<dbReference type="Gene3D" id="3.40.250.10">
    <property type="entry name" value="Rhodanese-like domain"/>
    <property type="match status" value="1"/>
</dbReference>
<feature type="binding site" evidence="13">
    <location>
        <position position="502"/>
    </location>
    <ligand>
        <name>Zn(2+)</name>
        <dbReference type="ChEBI" id="CHEBI:29105"/>
    </ligand>
</feature>
<dbReference type="PROSITE" id="PS50206">
    <property type="entry name" value="RHODANESE_3"/>
    <property type="match status" value="1"/>
</dbReference>
<evidence type="ECO:0000256" key="11">
    <source>
        <dbReference type="ARBA" id="ARBA00023268"/>
    </source>
</evidence>
<dbReference type="HAMAP" id="MF_03049">
    <property type="entry name" value="MOCS3_Uba4"/>
    <property type="match status" value="1"/>
</dbReference>
<organism evidence="15">
    <name type="scientific">Hirondellea gigas</name>
    <dbReference type="NCBI Taxonomy" id="1518452"/>
    <lineage>
        <taxon>Eukaryota</taxon>
        <taxon>Metazoa</taxon>
        <taxon>Ecdysozoa</taxon>
        <taxon>Arthropoda</taxon>
        <taxon>Crustacea</taxon>
        <taxon>Multicrustacea</taxon>
        <taxon>Malacostraca</taxon>
        <taxon>Eumalacostraca</taxon>
        <taxon>Peracarida</taxon>
        <taxon>Amphipoda</taxon>
        <taxon>Amphilochidea</taxon>
        <taxon>Lysianassida</taxon>
        <taxon>Lysianassidira</taxon>
        <taxon>Lysianassoidea</taxon>
        <taxon>Lysianassidae</taxon>
        <taxon>Hirondellea</taxon>
    </lineage>
</organism>
<feature type="binding site" evidence="13">
    <location>
        <position position="505"/>
    </location>
    <ligand>
        <name>Zn(2+)</name>
        <dbReference type="ChEBI" id="CHEBI:29105"/>
    </ligand>
</feature>
<evidence type="ECO:0000259" key="14">
    <source>
        <dbReference type="PROSITE" id="PS50206"/>
    </source>
</evidence>
<dbReference type="FunFam" id="3.40.50.720:FF:000206">
    <property type="entry name" value="Adenylyltransferase and sulfurtransferase MOCS3"/>
    <property type="match status" value="1"/>
</dbReference>
<dbReference type="PANTHER" id="PTHR10953:SF102">
    <property type="entry name" value="ADENYLYLTRANSFERASE AND SULFURTRANSFERASE MOCS3"/>
    <property type="match status" value="1"/>
</dbReference>
<dbReference type="PRINTS" id="PR01849">
    <property type="entry name" value="UBIQUITINACT"/>
</dbReference>
<comment type="similarity">
    <text evidence="13">In the N-terminal section; belongs to the HesA/MoeB/ThiF family. UBA4 subfamily.</text>
</comment>
<evidence type="ECO:0000256" key="6">
    <source>
        <dbReference type="ARBA" id="ARBA00022723"/>
    </source>
</evidence>
<evidence type="ECO:0000256" key="13">
    <source>
        <dbReference type="HAMAP-Rule" id="MF_03049"/>
    </source>
</evidence>
<keyword evidence="15" id="KW-0548">Nucleotidyltransferase</keyword>
<feature type="active site" description="Glycyl thioester intermediate; for adenylyltransferase activity" evidence="13">
    <location>
        <position position="519"/>
    </location>
</feature>
<evidence type="ECO:0000256" key="4">
    <source>
        <dbReference type="ARBA" id="ARBA00022679"/>
    </source>
</evidence>
<keyword evidence="6 13" id="KW-0479">Metal-binding</keyword>
<proteinExistence type="evidence at transcript level"/>
<dbReference type="SUPFAM" id="SSF69572">
    <property type="entry name" value="Activating enzymes of the ubiquitin-like proteins"/>
    <property type="match status" value="2"/>
</dbReference>
<evidence type="ECO:0000256" key="5">
    <source>
        <dbReference type="ARBA" id="ARBA00022694"/>
    </source>
</evidence>
<dbReference type="Gene3D" id="3.40.50.720">
    <property type="entry name" value="NAD(P)-binding Rossmann-like Domain"/>
    <property type="match status" value="2"/>
</dbReference>
<dbReference type="InterPro" id="IPR000594">
    <property type="entry name" value="ThiF_NAD_FAD-bd"/>
</dbReference>
<dbReference type="GO" id="GO:0032447">
    <property type="term" value="P:protein urmylation"/>
    <property type="evidence" value="ECO:0007669"/>
    <property type="project" value="TreeGrafter"/>
</dbReference>
<sequence length="726" mass="78331">MYSDNNLIKPTSKDACQLLSHEEIARYSRQMILPELGKPGQILLANAHVLVIGCGSLGCPAALYLTAAGIGTIGLLDYGTVELSNLNREVLHTEHGVGASKVDTASSFLKTLNSHVNIVLHKITLNKETACDIIQNYDIILDCSNNAHTACIINNACVFSRKPFVSSHLQGFECHLRVYNSADGGPCYKCLNSTVDLDPVTGSMGALAGVMGCMQALEAIKLAAKIGSASSGLLFQGALAKFEKENLQERNKSCEVCGTDPVQLNKLIEEQICDIRTVHHTNGYKNGDEAAKVMPVKELSGNTGFHENYLICSTSNEVVSETASGNGSSSHKMELSSAEIARYSSQMNLPELGKTGQLLLSNACVLVVGCGGLGCPSSLYLAAAGVGTIGLLDYDEVEMSNLHRQVLHTEHGVGTAKVDSVTKFLKGLNSTLKIIPHKVVLDSRTALDVIKSYDIVLDCTDNVATRYLINDACVLSNKPLISGAALRWEGQITVYNYKDGPCYRCLFPKPPPPETVTNCSDGGVMGVVPGIIGCMQALETIKIITNIGSPLSSAMLLFNGLRGSFQKIKLRSKQPHCVVCGDNPTITKLIDYEQFCGAKAEDKEAGVSLLSRDQRLTVLEYKNMLASGSNHLLLDVRQPVELGICCLDNAVNIPYKEISRAHRIEQIKLALKERKTSQVICLCRRGNDSQLAAVALKKVLQDCVVKDIVGGLTQWARLVDNSMPIY</sequence>
<comment type="function">
    <text evidence="13">Plays a central role in 2-thiolation of mcm(5)S(2)U at tRNA wobble positions of cytosolic tRNA(Lys), tRNA(Glu) and tRNA(Gln). Acts by mediating the C-terminal thiocarboxylation of the sulfur carrier URM1. Its N-terminus first activates URM1 as acyl-adenylate (-COAMP), then the persulfide sulfur on the catalytic cysteine is transferred to URM1 to form thiocarboxylation (-COSH) of its C-terminus. The reaction probably involves hydrogen sulfide that is generated from the persulfide intermediate and that acts as nucleophile towards URM1. Subsequently, a transient disulfide bond is formed. Does not use thiosulfate as sulfur donor; NFS1 probably acting as a sulfur donor for thiocarboxylation reactions.</text>
</comment>
<evidence type="ECO:0000256" key="1">
    <source>
        <dbReference type="ARBA" id="ARBA00004514"/>
    </source>
</evidence>
<comment type="subcellular location">
    <subcellularLocation>
        <location evidence="1">Cytoplasm</location>
        <location evidence="1">Cytosol</location>
    </subcellularLocation>
</comment>
<feature type="binding site" evidence="13">
    <location>
        <position position="577"/>
    </location>
    <ligand>
        <name>Zn(2+)</name>
        <dbReference type="ChEBI" id="CHEBI:29105"/>
    </ligand>
</feature>
<comment type="similarity">
    <text evidence="2">Belongs to the ubiquitin-activating E1 family.</text>
</comment>
<evidence type="ECO:0000256" key="12">
    <source>
        <dbReference type="ARBA" id="ARBA00043952"/>
    </source>
</evidence>
<dbReference type="GO" id="GO:0046872">
    <property type="term" value="F:metal ion binding"/>
    <property type="evidence" value="ECO:0007669"/>
    <property type="project" value="UniProtKB-KW"/>
</dbReference>
<reference evidence="15" key="1">
    <citation type="journal article" date="2018" name="Biosci. Biotechnol. Biochem.">
        <title>Polysaccharide hydrolase of the hadal zone amphipods Hirondellea gigas.</title>
        <authorList>
            <person name="Kobayashi H."/>
            <person name="Nagahama T."/>
            <person name="Arai W."/>
            <person name="Sasagawa Y."/>
            <person name="Umeda M."/>
            <person name="Hayashi T."/>
            <person name="Nikaido I."/>
            <person name="Watanabe H."/>
            <person name="Oguri K."/>
            <person name="Kitazato H."/>
            <person name="Fujioka K."/>
            <person name="Kido Y."/>
            <person name="Takami H."/>
        </authorList>
    </citation>
    <scope>NUCLEOTIDE SEQUENCE</scope>
    <source>
        <tissue evidence="15">Whole body</tissue>
    </source>
</reference>
<keyword evidence="3 13" id="KW-0963">Cytoplasm</keyword>
<keyword evidence="4 13" id="KW-0808">Transferase</keyword>
<evidence type="ECO:0000256" key="2">
    <source>
        <dbReference type="ARBA" id="ARBA00005673"/>
    </source>
</evidence>
<dbReference type="EMBL" id="IACF01006011">
    <property type="protein sequence ID" value="LAB71594.1"/>
    <property type="molecule type" value="mRNA"/>
</dbReference>
<dbReference type="SMART" id="SM00450">
    <property type="entry name" value="RHOD"/>
    <property type="match status" value="1"/>
</dbReference>
<comment type="pathway">
    <text evidence="12">Protein modification.</text>
</comment>
<evidence type="ECO:0000256" key="8">
    <source>
        <dbReference type="ARBA" id="ARBA00022833"/>
    </source>
</evidence>
<dbReference type="NCBIfam" id="NF004281">
    <property type="entry name" value="PRK05690.1"/>
    <property type="match status" value="1"/>
</dbReference>
<feature type="binding site" evidence="13">
    <location>
        <position position="372"/>
    </location>
    <ligand>
        <name>ATP</name>
        <dbReference type="ChEBI" id="CHEBI:30616"/>
    </ligand>
</feature>
<keyword evidence="10 13" id="KW-0501">Molybdenum cofactor biosynthesis</keyword>
<name>A0A2P2IC56_9CRUS</name>
<dbReference type="InterPro" id="IPR036873">
    <property type="entry name" value="Rhodanese-like_dom_sf"/>
</dbReference>
<dbReference type="CDD" id="cd00757">
    <property type="entry name" value="ThiF_MoeB_HesA_family"/>
    <property type="match status" value="2"/>
</dbReference>
<keyword evidence="9 13" id="KW-0067">ATP-binding</keyword>
<dbReference type="InterPro" id="IPR028885">
    <property type="entry name" value="MOCS3/Uba4"/>
</dbReference>
<evidence type="ECO:0000313" key="15">
    <source>
        <dbReference type="EMBL" id="LAB71594.1"/>
    </source>
</evidence>
<feature type="binding site" evidence="13">
    <location>
        <position position="393"/>
    </location>
    <ligand>
        <name>ATP</name>
        <dbReference type="ChEBI" id="CHEBI:30616"/>
    </ligand>
</feature>
<dbReference type="UniPathway" id="UPA00988"/>
<dbReference type="InterPro" id="IPR045886">
    <property type="entry name" value="ThiF/MoeB/HesA"/>
</dbReference>
<feature type="domain" description="Rhodanese" evidence="14">
    <location>
        <begin position="627"/>
        <end position="724"/>
    </location>
</feature>
<feature type="active site" description="Cysteine persulfide intermediate; for sulfurtransferase activity" evidence="13">
    <location>
        <position position="683"/>
    </location>
</feature>
<dbReference type="GO" id="GO:0042292">
    <property type="term" value="F:URM1 activating enzyme activity"/>
    <property type="evidence" value="ECO:0007669"/>
    <property type="project" value="TreeGrafter"/>
</dbReference>
<dbReference type="InterPro" id="IPR035985">
    <property type="entry name" value="Ubiquitin-activating_enz"/>
</dbReference>
<evidence type="ECO:0000256" key="10">
    <source>
        <dbReference type="ARBA" id="ARBA00023150"/>
    </source>
</evidence>
<feature type="binding site" evidence="13">
    <location>
        <begin position="400"/>
        <end position="404"/>
    </location>
    <ligand>
        <name>ATP</name>
        <dbReference type="ChEBI" id="CHEBI:30616"/>
    </ligand>
</feature>
<dbReference type="GO" id="GO:0004792">
    <property type="term" value="F:thiosulfate-cyanide sulfurtransferase activity"/>
    <property type="evidence" value="ECO:0007669"/>
    <property type="project" value="TreeGrafter"/>
</dbReference>
<keyword evidence="8 13" id="KW-0862">Zinc</keyword>
<comment type="cofactor">
    <cofactor evidence="13">
        <name>Zn(2+)</name>
        <dbReference type="ChEBI" id="CHEBI:29105"/>
    </cofactor>
    <text evidence="13">Binds 1 zinc ion per subunit.</text>
</comment>
<feature type="binding site" evidence="13">
    <location>
        <position position="580"/>
    </location>
    <ligand>
        <name>Zn(2+)</name>
        <dbReference type="ChEBI" id="CHEBI:29105"/>
    </ligand>
</feature>
<evidence type="ECO:0000256" key="3">
    <source>
        <dbReference type="ARBA" id="ARBA00022490"/>
    </source>
</evidence>
<dbReference type="EC" id="2.8.1.-" evidence="13"/>
<dbReference type="InterPro" id="IPR000011">
    <property type="entry name" value="UBQ/SUMO-activ_enz_E1-like"/>
</dbReference>